<accession>A0AA86QKK1</accession>
<protein>
    <submittedName>
        <fullName evidence="2">Hypothetical_protein</fullName>
    </submittedName>
</protein>
<comment type="caution">
    <text evidence="1">The sequence shown here is derived from an EMBL/GenBank/DDBJ whole genome shotgun (WGS) entry which is preliminary data.</text>
</comment>
<reference evidence="1" key="1">
    <citation type="submission" date="2023-06" db="EMBL/GenBank/DDBJ databases">
        <authorList>
            <person name="Kurt Z."/>
        </authorList>
    </citation>
    <scope>NUCLEOTIDE SEQUENCE</scope>
</reference>
<evidence type="ECO:0000313" key="2">
    <source>
        <dbReference type="EMBL" id="CAL6063040.1"/>
    </source>
</evidence>
<organism evidence="1">
    <name type="scientific">Hexamita inflata</name>
    <dbReference type="NCBI Taxonomy" id="28002"/>
    <lineage>
        <taxon>Eukaryota</taxon>
        <taxon>Metamonada</taxon>
        <taxon>Diplomonadida</taxon>
        <taxon>Hexamitidae</taxon>
        <taxon>Hexamitinae</taxon>
        <taxon>Hexamita</taxon>
    </lineage>
</organism>
<evidence type="ECO:0000313" key="1">
    <source>
        <dbReference type="EMBL" id="CAI9961244.1"/>
    </source>
</evidence>
<sequence length="161" mass="18304">MLQTLTISSFSEVATESQNPLLASFYDHRTITIQLKLIQLLEKSLRTSLKEISLLSPCDCTLMHVGKDQKAHDQSIETSTQELADHSQEISSISVNEITNSNTRTQDTSVTHQKMPKWKYLVQHYQQIQVMMDKQTQPSQVTQNTDNAQMNQGAINIQNKL</sequence>
<dbReference type="EMBL" id="CAXDID020000243">
    <property type="protein sequence ID" value="CAL6063040.1"/>
    <property type="molecule type" value="Genomic_DNA"/>
</dbReference>
<dbReference type="Proteomes" id="UP001642409">
    <property type="component" value="Unassembled WGS sequence"/>
</dbReference>
<gene>
    <name evidence="1" type="ORF">HINF_LOCUS48889</name>
    <name evidence="2" type="ORF">HINF_LOCUS50605</name>
</gene>
<reference evidence="2 3" key="2">
    <citation type="submission" date="2024-07" db="EMBL/GenBank/DDBJ databases">
        <authorList>
            <person name="Akdeniz Z."/>
        </authorList>
    </citation>
    <scope>NUCLEOTIDE SEQUENCE [LARGE SCALE GENOMIC DNA]</scope>
</reference>
<dbReference type="EMBL" id="CATOUU010000938">
    <property type="protein sequence ID" value="CAI9961244.1"/>
    <property type="molecule type" value="Genomic_DNA"/>
</dbReference>
<evidence type="ECO:0000313" key="3">
    <source>
        <dbReference type="Proteomes" id="UP001642409"/>
    </source>
</evidence>
<dbReference type="AlphaFoldDB" id="A0AA86QKK1"/>
<keyword evidence="3" id="KW-1185">Reference proteome</keyword>
<proteinExistence type="predicted"/>
<name>A0AA86QKK1_9EUKA</name>